<accession>A0A1F8GTQ0</accession>
<dbReference type="Proteomes" id="UP000179047">
    <property type="component" value="Unassembled WGS sequence"/>
</dbReference>
<dbReference type="Pfam" id="PF00156">
    <property type="entry name" value="Pribosyltran"/>
    <property type="match status" value="1"/>
</dbReference>
<dbReference type="PANTHER" id="PTHR47505">
    <property type="entry name" value="DNA UTILIZATION PROTEIN YHGH"/>
    <property type="match status" value="1"/>
</dbReference>
<protein>
    <recommendedName>
        <fullName evidence="6">Phosphoribosyltransferase domain-containing protein</fullName>
    </recommendedName>
</protein>
<feature type="domain" description="Double zinc ribbon" evidence="3">
    <location>
        <begin position="26"/>
        <end position="84"/>
    </location>
</feature>
<feature type="domain" description="Phosphoribosyltransferase" evidence="2">
    <location>
        <begin position="166"/>
        <end position="256"/>
    </location>
</feature>
<proteinExistence type="inferred from homology"/>
<dbReference type="EMBL" id="MGKP01000012">
    <property type="protein sequence ID" value="OGN28805.1"/>
    <property type="molecule type" value="Genomic_DNA"/>
</dbReference>
<dbReference type="SUPFAM" id="SSF53271">
    <property type="entry name" value="PRTase-like"/>
    <property type="match status" value="1"/>
</dbReference>
<dbReference type="PANTHER" id="PTHR47505:SF1">
    <property type="entry name" value="DNA UTILIZATION PROTEIN YHGH"/>
    <property type="match status" value="1"/>
</dbReference>
<evidence type="ECO:0000256" key="1">
    <source>
        <dbReference type="ARBA" id="ARBA00008007"/>
    </source>
</evidence>
<evidence type="ECO:0000259" key="3">
    <source>
        <dbReference type="Pfam" id="PF18912"/>
    </source>
</evidence>
<gene>
    <name evidence="4" type="ORF">A3A33_03425</name>
</gene>
<sequence length="258" mass="28740">MVYRLLPPLYHKITVPTSTSTVWPWILDALFPRRCLFCQILLHTVDTSSYLCAVCLEKTPLDLKTACAFCNAPTVGGVTCPFCRKAHALDRLLVATTYSRSSIERLVKAAKYRFVHNAAHDMASLMLRYLEEKKAGKLLQSVSLIIPIPLHPQRLRWRGFNQSEIMARDIGTKLNIPVATDAIVRVRHTIPQADIKDRQSRIENARGLFVIQSPDAVRGKSVLLIDDLSTTGSTLNEAARVLKDAGAIEVSAFVFARG</sequence>
<evidence type="ECO:0000313" key="4">
    <source>
        <dbReference type="EMBL" id="OGN28805.1"/>
    </source>
</evidence>
<dbReference type="STRING" id="1802701.A3A33_03425"/>
<organism evidence="4 5">
    <name type="scientific">Candidatus Yanofskybacteria bacterium RIFCSPLOWO2_01_FULL_49_25</name>
    <dbReference type="NCBI Taxonomy" id="1802701"/>
    <lineage>
        <taxon>Bacteria</taxon>
        <taxon>Candidatus Yanofskyibacteriota</taxon>
    </lineage>
</organism>
<dbReference type="CDD" id="cd06223">
    <property type="entry name" value="PRTases_typeI"/>
    <property type="match status" value="1"/>
</dbReference>
<dbReference type="InterPro" id="IPR000836">
    <property type="entry name" value="PRTase_dom"/>
</dbReference>
<evidence type="ECO:0000259" key="2">
    <source>
        <dbReference type="Pfam" id="PF00156"/>
    </source>
</evidence>
<comment type="similarity">
    <text evidence="1">Belongs to the ComF/GntX family.</text>
</comment>
<dbReference type="Pfam" id="PF18912">
    <property type="entry name" value="DZR_2"/>
    <property type="match status" value="1"/>
</dbReference>
<reference evidence="4 5" key="1">
    <citation type="journal article" date="2016" name="Nat. Commun.">
        <title>Thousands of microbial genomes shed light on interconnected biogeochemical processes in an aquifer system.</title>
        <authorList>
            <person name="Anantharaman K."/>
            <person name="Brown C.T."/>
            <person name="Hug L.A."/>
            <person name="Sharon I."/>
            <person name="Castelle C.J."/>
            <person name="Probst A.J."/>
            <person name="Thomas B.C."/>
            <person name="Singh A."/>
            <person name="Wilkins M.J."/>
            <person name="Karaoz U."/>
            <person name="Brodie E.L."/>
            <person name="Williams K.H."/>
            <person name="Hubbard S.S."/>
            <person name="Banfield J.F."/>
        </authorList>
    </citation>
    <scope>NUCLEOTIDE SEQUENCE [LARGE SCALE GENOMIC DNA]</scope>
</reference>
<dbReference type="AlphaFoldDB" id="A0A1F8GTQ0"/>
<evidence type="ECO:0000313" key="5">
    <source>
        <dbReference type="Proteomes" id="UP000179047"/>
    </source>
</evidence>
<name>A0A1F8GTQ0_9BACT</name>
<evidence type="ECO:0008006" key="6">
    <source>
        <dbReference type="Google" id="ProtNLM"/>
    </source>
</evidence>
<dbReference type="Gene3D" id="3.40.50.2020">
    <property type="match status" value="1"/>
</dbReference>
<dbReference type="InterPro" id="IPR044005">
    <property type="entry name" value="DZR_2"/>
</dbReference>
<dbReference type="InterPro" id="IPR051910">
    <property type="entry name" value="ComF/GntX_DNA_util-trans"/>
</dbReference>
<dbReference type="InterPro" id="IPR029057">
    <property type="entry name" value="PRTase-like"/>
</dbReference>
<comment type="caution">
    <text evidence="4">The sequence shown here is derived from an EMBL/GenBank/DDBJ whole genome shotgun (WGS) entry which is preliminary data.</text>
</comment>